<name>A0ABN7VN59_GIGMA</name>
<feature type="region of interest" description="Disordered" evidence="1">
    <location>
        <begin position="62"/>
        <end position="104"/>
    </location>
</feature>
<accession>A0ABN7VN59</accession>
<reference evidence="2 3" key="1">
    <citation type="submission" date="2021-06" db="EMBL/GenBank/DDBJ databases">
        <authorList>
            <person name="Kallberg Y."/>
            <person name="Tangrot J."/>
            <person name="Rosling A."/>
        </authorList>
    </citation>
    <scope>NUCLEOTIDE SEQUENCE [LARGE SCALE GENOMIC DNA]</scope>
    <source>
        <strain evidence="2 3">120-4 pot B 10/14</strain>
    </source>
</reference>
<feature type="compositionally biased region" description="Polar residues" evidence="1">
    <location>
        <begin position="70"/>
        <end position="86"/>
    </location>
</feature>
<sequence>TSYIYLTYLVLIYKKLPSDSDSNSLENELGFANEMDFTNEISYANELNLDNNNLEQQELEKEQITKSETEASTSVITTKSAKSSAMQHKLPGRKKRKTPPPDKAACGECQVIKNGKKCGHVIDTEDTEDEVIDYICLSDAFDDNPDLQDDQDDYDQIITEKEIIQKKLKINSPQVTNRAFNKVKIALLKTLDQYWKIPTDEALLATILDPHNKKMDKAIARDRLKAESLLISEYKYLRLDESETDASNNNNLKDYEENKLL</sequence>
<evidence type="ECO:0000256" key="1">
    <source>
        <dbReference type="SAM" id="MobiDB-lite"/>
    </source>
</evidence>
<gene>
    <name evidence="2" type="ORF">GMARGA_LOCUS20661</name>
</gene>
<dbReference type="EMBL" id="CAJVQB010018329">
    <property type="protein sequence ID" value="CAG8787291.1"/>
    <property type="molecule type" value="Genomic_DNA"/>
</dbReference>
<comment type="caution">
    <text evidence="2">The sequence shown here is derived from an EMBL/GenBank/DDBJ whole genome shotgun (WGS) entry which is preliminary data.</text>
</comment>
<organism evidence="2 3">
    <name type="scientific">Gigaspora margarita</name>
    <dbReference type="NCBI Taxonomy" id="4874"/>
    <lineage>
        <taxon>Eukaryota</taxon>
        <taxon>Fungi</taxon>
        <taxon>Fungi incertae sedis</taxon>
        <taxon>Mucoromycota</taxon>
        <taxon>Glomeromycotina</taxon>
        <taxon>Glomeromycetes</taxon>
        <taxon>Diversisporales</taxon>
        <taxon>Gigasporaceae</taxon>
        <taxon>Gigaspora</taxon>
    </lineage>
</organism>
<protein>
    <submittedName>
        <fullName evidence="2">861_t:CDS:1</fullName>
    </submittedName>
</protein>
<feature type="non-terminal residue" evidence="2">
    <location>
        <position position="1"/>
    </location>
</feature>
<keyword evidence="3" id="KW-1185">Reference proteome</keyword>
<evidence type="ECO:0000313" key="3">
    <source>
        <dbReference type="Proteomes" id="UP000789901"/>
    </source>
</evidence>
<dbReference type="Proteomes" id="UP000789901">
    <property type="component" value="Unassembled WGS sequence"/>
</dbReference>
<evidence type="ECO:0000313" key="2">
    <source>
        <dbReference type="EMBL" id="CAG8787291.1"/>
    </source>
</evidence>
<proteinExistence type="predicted"/>